<evidence type="ECO:0000313" key="6">
    <source>
        <dbReference type="Proteomes" id="UP000253410"/>
    </source>
</evidence>
<dbReference type="Proteomes" id="UP000253410">
    <property type="component" value="Unassembled WGS sequence"/>
</dbReference>
<keyword evidence="3" id="KW-0804">Transcription</keyword>
<feature type="domain" description="HTH araC/xylS-type" evidence="4">
    <location>
        <begin position="150"/>
        <end position="249"/>
    </location>
</feature>
<dbReference type="PANTHER" id="PTHR46796">
    <property type="entry name" value="HTH-TYPE TRANSCRIPTIONAL ACTIVATOR RHAS-RELATED"/>
    <property type="match status" value="1"/>
</dbReference>
<dbReference type="PROSITE" id="PS01124">
    <property type="entry name" value="HTH_ARAC_FAMILY_2"/>
    <property type="match status" value="1"/>
</dbReference>
<evidence type="ECO:0000256" key="2">
    <source>
        <dbReference type="ARBA" id="ARBA00023125"/>
    </source>
</evidence>
<dbReference type="PANTHER" id="PTHR46796:SF13">
    <property type="entry name" value="HTH-TYPE TRANSCRIPTIONAL ACTIVATOR RHAS"/>
    <property type="match status" value="1"/>
</dbReference>
<keyword evidence="6" id="KW-1185">Reference proteome</keyword>
<evidence type="ECO:0000313" key="5">
    <source>
        <dbReference type="EMBL" id="RBL89803.1"/>
    </source>
</evidence>
<sequence length="252" mass="28593">MHYKTYRPEGVLADFIGQFYWGSREATDTSYHATAKTGTILTFTFNQQSDTSRQLICASIEGQTERFTTYTANGFDTFLSVTLHPGAVSSILQCPPAMLQDNFVHLDDLLGKKGKLLEEKIASASSNESRILLLQDFIRSQLALDGKKDQLIIKAVQQIRKQRGNVNIDALASDCALSKKQFERRFKQQTGFNPKLYSRIVRFEFTLTERKYYTSLTGLAHAAGYYDQAHFIHEFKKFTGFTPSSYLSFDEG</sequence>
<dbReference type="InterPro" id="IPR046532">
    <property type="entry name" value="DUF6597"/>
</dbReference>
<gene>
    <name evidence="5" type="ORF">DF182_25290</name>
</gene>
<dbReference type="InterPro" id="IPR050204">
    <property type="entry name" value="AraC_XylS_family_regulators"/>
</dbReference>
<keyword evidence="2" id="KW-0238">DNA-binding</keyword>
<dbReference type="Gene3D" id="1.10.10.60">
    <property type="entry name" value="Homeodomain-like"/>
    <property type="match status" value="1"/>
</dbReference>
<dbReference type="OrthoDB" id="323290at2"/>
<protein>
    <recommendedName>
        <fullName evidence="4">HTH araC/xylS-type domain-containing protein</fullName>
    </recommendedName>
</protein>
<dbReference type="Pfam" id="PF12833">
    <property type="entry name" value="HTH_18"/>
    <property type="match status" value="1"/>
</dbReference>
<comment type="caution">
    <text evidence="5">The sequence shown here is derived from an EMBL/GenBank/DDBJ whole genome shotgun (WGS) entry which is preliminary data.</text>
</comment>
<dbReference type="RefSeq" id="WP_113618551.1">
    <property type="nucleotide sequence ID" value="NZ_QFFJ01000002.1"/>
</dbReference>
<accession>A0A365XTZ4</accession>
<dbReference type="GO" id="GO:0043565">
    <property type="term" value="F:sequence-specific DNA binding"/>
    <property type="evidence" value="ECO:0007669"/>
    <property type="project" value="InterPro"/>
</dbReference>
<evidence type="ECO:0000256" key="1">
    <source>
        <dbReference type="ARBA" id="ARBA00023015"/>
    </source>
</evidence>
<dbReference type="EMBL" id="QFFJ01000002">
    <property type="protein sequence ID" value="RBL89803.1"/>
    <property type="molecule type" value="Genomic_DNA"/>
</dbReference>
<reference evidence="5 6" key="1">
    <citation type="submission" date="2018-05" db="EMBL/GenBank/DDBJ databases">
        <title>Chitinophaga sp. K3CV102501T nov., isolated from isolated from a monsoon evergreen broad-leaved forest soil.</title>
        <authorList>
            <person name="Lv Y."/>
        </authorList>
    </citation>
    <scope>NUCLEOTIDE SEQUENCE [LARGE SCALE GENOMIC DNA]</scope>
    <source>
        <strain evidence="5 6">GDMCC 1.1325</strain>
    </source>
</reference>
<dbReference type="Pfam" id="PF20240">
    <property type="entry name" value="DUF6597"/>
    <property type="match status" value="1"/>
</dbReference>
<dbReference type="AlphaFoldDB" id="A0A365XTZ4"/>
<dbReference type="InterPro" id="IPR018060">
    <property type="entry name" value="HTH_AraC"/>
</dbReference>
<name>A0A365XTZ4_9BACT</name>
<evidence type="ECO:0000256" key="3">
    <source>
        <dbReference type="ARBA" id="ARBA00023163"/>
    </source>
</evidence>
<evidence type="ECO:0000259" key="4">
    <source>
        <dbReference type="PROSITE" id="PS01124"/>
    </source>
</evidence>
<dbReference type="GO" id="GO:0003700">
    <property type="term" value="F:DNA-binding transcription factor activity"/>
    <property type="evidence" value="ECO:0007669"/>
    <property type="project" value="InterPro"/>
</dbReference>
<keyword evidence="1" id="KW-0805">Transcription regulation</keyword>
<proteinExistence type="predicted"/>
<dbReference type="SMART" id="SM00342">
    <property type="entry name" value="HTH_ARAC"/>
    <property type="match status" value="1"/>
</dbReference>
<dbReference type="SUPFAM" id="SSF46689">
    <property type="entry name" value="Homeodomain-like"/>
    <property type="match status" value="1"/>
</dbReference>
<dbReference type="InterPro" id="IPR009057">
    <property type="entry name" value="Homeodomain-like_sf"/>
</dbReference>
<organism evidence="5 6">
    <name type="scientific">Chitinophaga flava</name>
    <dbReference type="NCBI Taxonomy" id="2259036"/>
    <lineage>
        <taxon>Bacteria</taxon>
        <taxon>Pseudomonadati</taxon>
        <taxon>Bacteroidota</taxon>
        <taxon>Chitinophagia</taxon>
        <taxon>Chitinophagales</taxon>
        <taxon>Chitinophagaceae</taxon>
        <taxon>Chitinophaga</taxon>
    </lineage>
</organism>